<organism evidence="4 5">
    <name type="scientific">Aspergillus fijiensis CBS 313.89</name>
    <dbReference type="NCBI Taxonomy" id="1448319"/>
    <lineage>
        <taxon>Eukaryota</taxon>
        <taxon>Fungi</taxon>
        <taxon>Dikarya</taxon>
        <taxon>Ascomycota</taxon>
        <taxon>Pezizomycotina</taxon>
        <taxon>Eurotiomycetes</taxon>
        <taxon>Eurotiomycetidae</taxon>
        <taxon>Eurotiales</taxon>
        <taxon>Aspergillaceae</taxon>
        <taxon>Aspergillus</taxon>
    </lineage>
</organism>
<proteinExistence type="predicted"/>
<dbReference type="SUPFAM" id="SSF48403">
    <property type="entry name" value="Ankyrin repeat"/>
    <property type="match status" value="1"/>
</dbReference>
<evidence type="ECO:0000313" key="4">
    <source>
        <dbReference type="EMBL" id="RAK77579.1"/>
    </source>
</evidence>
<dbReference type="GeneID" id="63858589"/>
<keyword evidence="1" id="KW-0677">Repeat</keyword>
<dbReference type="Pfam" id="PF12796">
    <property type="entry name" value="Ank_2"/>
    <property type="match status" value="1"/>
</dbReference>
<protein>
    <submittedName>
        <fullName evidence="4">Ankyrin repeat-containing protein</fullName>
    </submittedName>
</protein>
<dbReference type="InterPro" id="IPR036770">
    <property type="entry name" value="Ankyrin_rpt-contain_sf"/>
</dbReference>
<keyword evidence="2 3" id="KW-0040">ANK repeat</keyword>
<dbReference type="AlphaFoldDB" id="A0A8G1RRJ3"/>
<evidence type="ECO:0000256" key="3">
    <source>
        <dbReference type="PROSITE-ProRule" id="PRU00023"/>
    </source>
</evidence>
<evidence type="ECO:0000313" key="5">
    <source>
        <dbReference type="Proteomes" id="UP000249789"/>
    </source>
</evidence>
<dbReference type="InterPro" id="IPR002110">
    <property type="entry name" value="Ankyrin_rpt"/>
</dbReference>
<dbReference type="EMBL" id="KZ824641">
    <property type="protein sequence ID" value="RAK77579.1"/>
    <property type="molecule type" value="Genomic_DNA"/>
</dbReference>
<sequence length="276" mass="30162">MESSLGRHVHEKVETDTASGDLQAIRDLYQSTGPEKQPSLLAHIAAQAAGKAQLDILNWVFSEGFRVAPGSLNNEFYHQACYAQSLAVWKTLVKNGLDLNGHHSEVVGDALSLAAYYGNVEIARFLLENGQDPNEAWGGYDDLEPGVAALAGKKPSVEILWLMLQHGWRQGRSAAHIAAAELGNMEALELLVEHGTDLEEASGWWTNCGIVEAEQWGTALYRAAYKGQRKPVMYLLGKGANVHFRDEMGRSILWAAKQGGNEEVVLLVKLAGLEDE</sequence>
<evidence type="ECO:0000256" key="1">
    <source>
        <dbReference type="ARBA" id="ARBA00022737"/>
    </source>
</evidence>
<dbReference type="PANTHER" id="PTHR24166">
    <property type="entry name" value="ROLLING PEBBLES, ISOFORM B"/>
    <property type="match status" value="1"/>
</dbReference>
<dbReference type="RefSeq" id="XP_040801589.1">
    <property type="nucleotide sequence ID" value="XM_040941256.1"/>
</dbReference>
<name>A0A8G1RRJ3_9EURO</name>
<dbReference type="Gene3D" id="1.25.40.20">
    <property type="entry name" value="Ankyrin repeat-containing domain"/>
    <property type="match status" value="2"/>
</dbReference>
<accession>A0A8G1RRJ3</accession>
<dbReference type="OrthoDB" id="426293at2759"/>
<keyword evidence="5" id="KW-1185">Reference proteome</keyword>
<gene>
    <name evidence="4" type="ORF">BO72DRAFT_377331</name>
</gene>
<dbReference type="SMART" id="SM00248">
    <property type="entry name" value="ANK"/>
    <property type="match status" value="3"/>
</dbReference>
<feature type="repeat" description="ANK" evidence="3">
    <location>
        <begin position="215"/>
        <end position="247"/>
    </location>
</feature>
<dbReference type="PANTHER" id="PTHR24166:SF48">
    <property type="entry name" value="PROTEIN VAPYRIN"/>
    <property type="match status" value="1"/>
</dbReference>
<dbReference type="PROSITE" id="PS50088">
    <property type="entry name" value="ANK_REPEAT"/>
    <property type="match status" value="1"/>
</dbReference>
<dbReference type="Proteomes" id="UP000249789">
    <property type="component" value="Unassembled WGS sequence"/>
</dbReference>
<evidence type="ECO:0000256" key="2">
    <source>
        <dbReference type="ARBA" id="ARBA00023043"/>
    </source>
</evidence>
<dbReference type="Pfam" id="PF00023">
    <property type="entry name" value="Ank"/>
    <property type="match status" value="1"/>
</dbReference>
<dbReference type="InterPro" id="IPR050889">
    <property type="entry name" value="Dendritic_Spine_Reg/Scaffold"/>
</dbReference>
<reference evidence="4 5" key="1">
    <citation type="submission" date="2018-02" db="EMBL/GenBank/DDBJ databases">
        <title>The genomes of Aspergillus section Nigri reveals drivers in fungal speciation.</title>
        <authorList>
            <consortium name="DOE Joint Genome Institute"/>
            <person name="Vesth T.C."/>
            <person name="Nybo J."/>
            <person name="Theobald S."/>
            <person name="Brandl J."/>
            <person name="Frisvad J.C."/>
            <person name="Nielsen K.F."/>
            <person name="Lyhne E.K."/>
            <person name="Kogle M.E."/>
            <person name="Kuo A."/>
            <person name="Riley R."/>
            <person name="Clum A."/>
            <person name="Nolan M."/>
            <person name="Lipzen A."/>
            <person name="Salamov A."/>
            <person name="Henrissat B."/>
            <person name="Wiebenga A."/>
            <person name="De vries R.P."/>
            <person name="Grigoriev I.V."/>
            <person name="Mortensen U.H."/>
            <person name="Andersen M.R."/>
            <person name="Baker S.E."/>
        </authorList>
    </citation>
    <scope>NUCLEOTIDE SEQUENCE [LARGE SCALE GENOMIC DNA]</scope>
    <source>
        <strain evidence="4 5">CBS 313.89</strain>
    </source>
</reference>
<dbReference type="VEuPathDB" id="FungiDB:BO72DRAFT_377331"/>